<gene>
    <name evidence="7" type="ORF">B7R25_01950</name>
</gene>
<feature type="transmembrane region" description="Helical" evidence="5">
    <location>
        <begin position="210"/>
        <end position="230"/>
    </location>
</feature>
<dbReference type="PANTHER" id="PTHR23528">
    <property type="match status" value="1"/>
</dbReference>
<name>A0A3E0WEI7_9MICO</name>
<feature type="transmembrane region" description="Helical" evidence="5">
    <location>
        <begin position="298"/>
        <end position="321"/>
    </location>
</feature>
<dbReference type="AlphaFoldDB" id="A0A3E0WEI7"/>
<dbReference type="Gene3D" id="1.20.1250.20">
    <property type="entry name" value="MFS general substrate transporter like domains"/>
    <property type="match status" value="2"/>
</dbReference>
<comment type="subcellular location">
    <subcellularLocation>
        <location evidence="1">Cell membrane</location>
        <topology evidence="1">Multi-pass membrane protein</topology>
    </subcellularLocation>
</comment>
<dbReference type="InterPro" id="IPR011701">
    <property type="entry name" value="MFS"/>
</dbReference>
<feature type="transmembrane region" description="Helical" evidence="5">
    <location>
        <begin position="395"/>
        <end position="421"/>
    </location>
</feature>
<feature type="transmembrane region" description="Helical" evidence="5">
    <location>
        <begin position="333"/>
        <end position="351"/>
    </location>
</feature>
<feature type="transmembrane region" description="Helical" evidence="5">
    <location>
        <begin position="83"/>
        <end position="104"/>
    </location>
</feature>
<dbReference type="GO" id="GO:0022857">
    <property type="term" value="F:transmembrane transporter activity"/>
    <property type="evidence" value="ECO:0007669"/>
    <property type="project" value="InterPro"/>
</dbReference>
<comment type="caution">
    <text evidence="7">The sequence shown here is derived from an EMBL/GenBank/DDBJ whole genome shotgun (WGS) entry which is preliminary data.</text>
</comment>
<organism evidence="7 8">
    <name type="scientific">Subtercola boreus</name>
    <dbReference type="NCBI Taxonomy" id="120213"/>
    <lineage>
        <taxon>Bacteria</taxon>
        <taxon>Bacillati</taxon>
        <taxon>Actinomycetota</taxon>
        <taxon>Actinomycetes</taxon>
        <taxon>Micrococcales</taxon>
        <taxon>Microbacteriaceae</taxon>
        <taxon>Subtercola</taxon>
    </lineage>
</organism>
<dbReference type="Pfam" id="PF07690">
    <property type="entry name" value="MFS_1"/>
    <property type="match status" value="1"/>
</dbReference>
<feature type="transmembrane region" description="Helical" evidence="5">
    <location>
        <begin position="147"/>
        <end position="170"/>
    </location>
</feature>
<evidence type="ECO:0000256" key="5">
    <source>
        <dbReference type="SAM" id="Phobius"/>
    </source>
</evidence>
<feature type="domain" description="Major facilitator superfamily (MFS) profile" evidence="6">
    <location>
        <begin position="53"/>
        <end position="452"/>
    </location>
</feature>
<evidence type="ECO:0000256" key="4">
    <source>
        <dbReference type="ARBA" id="ARBA00023136"/>
    </source>
</evidence>
<keyword evidence="4 5" id="KW-0472">Membrane</keyword>
<dbReference type="GO" id="GO:0005886">
    <property type="term" value="C:plasma membrane"/>
    <property type="evidence" value="ECO:0007669"/>
    <property type="project" value="UniProtKB-SubCell"/>
</dbReference>
<dbReference type="EMBL" id="NBXE01000002">
    <property type="protein sequence ID" value="RFA29750.1"/>
    <property type="molecule type" value="Genomic_DNA"/>
</dbReference>
<feature type="transmembrane region" description="Helical" evidence="5">
    <location>
        <begin position="124"/>
        <end position="141"/>
    </location>
</feature>
<proteinExistence type="predicted"/>
<evidence type="ECO:0000256" key="2">
    <source>
        <dbReference type="ARBA" id="ARBA00022692"/>
    </source>
</evidence>
<evidence type="ECO:0000313" key="8">
    <source>
        <dbReference type="Proteomes" id="UP000257080"/>
    </source>
</evidence>
<dbReference type="InterPro" id="IPR036259">
    <property type="entry name" value="MFS_trans_sf"/>
</dbReference>
<dbReference type="SUPFAM" id="SSF103473">
    <property type="entry name" value="MFS general substrate transporter"/>
    <property type="match status" value="1"/>
</dbReference>
<feature type="transmembrane region" description="Helical" evidence="5">
    <location>
        <begin position="357"/>
        <end position="383"/>
    </location>
</feature>
<keyword evidence="3 5" id="KW-1133">Transmembrane helix</keyword>
<evidence type="ECO:0000313" key="7">
    <source>
        <dbReference type="EMBL" id="RFA29750.1"/>
    </source>
</evidence>
<feature type="transmembrane region" description="Helical" evidence="5">
    <location>
        <begin position="50"/>
        <end position="71"/>
    </location>
</feature>
<dbReference type="InterPro" id="IPR005829">
    <property type="entry name" value="Sugar_transporter_CS"/>
</dbReference>
<protein>
    <recommendedName>
        <fullName evidence="6">Major facilitator superfamily (MFS) profile domain-containing protein</fullName>
    </recommendedName>
</protein>
<evidence type="ECO:0000256" key="3">
    <source>
        <dbReference type="ARBA" id="ARBA00022989"/>
    </source>
</evidence>
<feature type="transmembrane region" description="Helical" evidence="5">
    <location>
        <begin position="182"/>
        <end position="204"/>
    </location>
</feature>
<accession>A0A3E0WEI7</accession>
<dbReference type="PROSITE" id="PS00216">
    <property type="entry name" value="SUGAR_TRANSPORT_1"/>
    <property type="match status" value="1"/>
</dbReference>
<reference evidence="7 8" key="1">
    <citation type="submission" date="2017-04" db="EMBL/GenBank/DDBJ databases">
        <title>Comparative genome analysis of Subtercola boreus.</title>
        <authorList>
            <person name="Cho Y.-J."/>
            <person name="Cho A."/>
            <person name="Kim O.-S."/>
            <person name="Lee J.-I."/>
        </authorList>
    </citation>
    <scope>NUCLEOTIDE SEQUENCE [LARGE SCALE GENOMIC DNA]</scope>
    <source>
        <strain evidence="7 8">P28004</strain>
    </source>
</reference>
<feature type="transmembrane region" description="Helical" evidence="5">
    <location>
        <begin position="427"/>
        <end position="448"/>
    </location>
</feature>
<evidence type="ECO:0000256" key="1">
    <source>
        <dbReference type="ARBA" id="ARBA00004651"/>
    </source>
</evidence>
<feature type="transmembrane region" description="Helical" evidence="5">
    <location>
        <begin position="270"/>
        <end position="292"/>
    </location>
</feature>
<dbReference type="Proteomes" id="UP000257080">
    <property type="component" value="Unassembled WGS sequence"/>
</dbReference>
<sequence>MWQNRSHPIGRDAKVPAMTNPVSRDTAAASPGLYTQSVPTGGFANPRGGFLFFLGFAAVGTAMALLVPAVLTISLKATVIDPANAGTIVSIAVAVGALFSLVALPLFGRISDRITSRTGRRRPLLVLGALLIAIGAVVTFASSTTAVLTVGSVFTQVGFAAATVAVTSVIPDQFEPLKRGPASSIVGVSLPVGAVIGLFIAQLFSPTLSLMILVPAAVGVVGILLFAIVLKDRQFSRKQRPPFTVVSFFSTFWVNPVKSPAFAWAWWSRFLLFFGVAAVQAYQALYLIFVLHFSPQDVAGAVFLSTLVLTIAALIFAAIAGRVSDRIGRRKPFVMASSVLFAIGLLIAANANSFPSFLLAIGVVGVGQGIYFAVDLALVTQVLPDPDNPAKDMGVIGLANTLPSSLVPAIAPAILAIGATAALTANYSALFIAGAIAAVIGAVLVLPIRGVK</sequence>
<evidence type="ECO:0000259" key="6">
    <source>
        <dbReference type="PROSITE" id="PS50850"/>
    </source>
</evidence>
<dbReference type="PROSITE" id="PS50850">
    <property type="entry name" value="MFS"/>
    <property type="match status" value="1"/>
</dbReference>
<dbReference type="InterPro" id="IPR020846">
    <property type="entry name" value="MFS_dom"/>
</dbReference>
<dbReference type="PANTHER" id="PTHR23528:SF1">
    <property type="entry name" value="MAJOR FACILITATOR SUPERFAMILY (MFS) PROFILE DOMAIN-CONTAINING PROTEIN"/>
    <property type="match status" value="1"/>
</dbReference>
<keyword evidence="2 5" id="KW-0812">Transmembrane</keyword>